<evidence type="ECO:0000256" key="1">
    <source>
        <dbReference type="ARBA" id="ARBA00023125"/>
    </source>
</evidence>
<dbReference type="InterPro" id="IPR010982">
    <property type="entry name" value="Lambda_DNA-bd_dom_sf"/>
</dbReference>
<evidence type="ECO:0000313" key="3">
    <source>
        <dbReference type="EMBL" id="KIE43938.1"/>
    </source>
</evidence>
<gene>
    <name evidence="3" type="ORF">SE37_15560</name>
</gene>
<dbReference type="CDD" id="cd00093">
    <property type="entry name" value="HTH_XRE"/>
    <property type="match status" value="1"/>
</dbReference>
<dbReference type="PANTHER" id="PTHR46558:SF4">
    <property type="entry name" value="DNA-BIDING PHAGE PROTEIN"/>
    <property type="match status" value="1"/>
</dbReference>
<evidence type="ECO:0000259" key="2">
    <source>
        <dbReference type="PROSITE" id="PS50943"/>
    </source>
</evidence>
<dbReference type="SMART" id="SM00530">
    <property type="entry name" value="HTH_XRE"/>
    <property type="match status" value="1"/>
</dbReference>
<keyword evidence="1" id="KW-0238">DNA-binding</keyword>
<dbReference type="RefSeq" id="WP_039647809.1">
    <property type="nucleotide sequence ID" value="NZ_JXBL01000001.1"/>
</dbReference>
<dbReference type="Pfam" id="PF01381">
    <property type="entry name" value="HTH_3"/>
    <property type="match status" value="1"/>
</dbReference>
<dbReference type="GO" id="GO:0003677">
    <property type="term" value="F:DNA binding"/>
    <property type="evidence" value="ECO:0007669"/>
    <property type="project" value="UniProtKB-KW"/>
</dbReference>
<feature type="domain" description="HTH cro/C1-type" evidence="2">
    <location>
        <begin position="15"/>
        <end position="69"/>
    </location>
</feature>
<dbReference type="Proteomes" id="UP000031433">
    <property type="component" value="Unassembled WGS sequence"/>
</dbReference>
<keyword evidence="4" id="KW-1185">Reference proteome</keyword>
<dbReference type="InterPro" id="IPR001387">
    <property type="entry name" value="Cro/C1-type_HTH"/>
</dbReference>
<comment type="caution">
    <text evidence="3">The sequence shown here is derived from an EMBL/GenBank/DDBJ whole genome shotgun (WGS) entry which is preliminary data.</text>
</comment>
<organism evidence="3 4">
    <name type="scientific">Geobacter soli</name>
    <dbReference type="NCBI Taxonomy" id="1510391"/>
    <lineage>
        <taxon>Bacteria</taxon>
        <taxon>Pseudomonadati</taxon>
        <taxon>Thermodesulfobacteriota</taxon>
        <taxon>Desulfuromonadia</taxon>
        <taxon>Geobacterales</taxon>
        <taxon>Geobacteraceae</taxon>
        <taxon>Geobacter</taxon>
    </lineage>
</organism>
<protein>
    <recommendedName>
        <fullName evidence="2">HTH cro/C1-type domain-containing protein</fullName>
    </recommendedName>
</protein>
<accession>A0A0C1TX42</accession>
<dbReference type="AlphaFoldDB" id="A0A0C1TX42"/>
<sequence length="114" mass="12658">MDPTKEFSVALGGRIKAKREDLGMNQKELAEKLGVQPPSIAMYESGRRCPSLGLFPKLAKVLGTTTDCLLGAISQQEVFVDEEVVEAFRQFASLSPRDRRVIMEVMRALTSLKE</sequence>
<evidence type="ECO:0000313" key="4">
    <source>
        <dbReference type="Proteomes" id="UP000031433"/>
    </source>
</evidence>
<name>A0A0C1TX42_9BACT</name>
<reference evidence="3 4" key="1">
    <citation type="submission" date="2015-01" db="EMBL/GenBank/DDBJ databases">
        <title>Genome sequence of the anaerobic bacterium Geobacter soli GSS01, a dissimilatory Fe(III) reducer from soil.</title>
        <authorList>
            <person name="Yang G."/>
            <person name="Zhou S."/>
        </authorList>
    </citation>
    <scope>NUCLEOTIDE SEQUENCE [LARGE SCALE GENOMIC DNA]</scope>
    <source>
        <strain evidence="3 4">GSS01</strain>
    </source>
</reference>
<dbReference type="Gene3D" id="1.10.260.40">
    <property type="entry name" value="lambda repressor-like DNA-binding domains"/>
    <property type="match status" value="1"/>
</dbReference>
<dbReference type="PANTHER" id="PTHR46558">
    <property type="entry name" value="TRACRIPTIONAL REGULATORY PROTEIN-RELATED-RELATED"/>
    <property type="match status" value="1"/>
</dbReference>
<dbReference type="SUPFAM" id="SSF47413">
    <property type="entry name" value="lambda repressor-like DNA-binding domains"/>
    <property type="match status" value="1"/>
</dbReference>
<dbReference type="PROSITE" id="PS50943">
    <property type="entry name" value="HTH_CROC1"/>
    <property type="match status" value="1"/>
</dbReference>
<dbReference type="EMBL" id="JXBL01000001">
    <property type="protein sequence ID" value="KIE43938.1"/>
    <property type="molecule type" value="Genomic_DNA"/>
</dbReference>
<proteinExistence type="predicted"/>